<protein>
    <submittedName>
        <fullName evidence="7">Rhodocoxin reductase</fullName>
    </submittedName>
</protein>
<comment type="cofactor">
    <cofactor evidence="1">
        <name>FAD</name>
        <dbReference type="ChEBI" id="CHEBI:57692"/>
    </cofactor>
</comment>
<feature type="domain" description="FAD/NAD(P)-binding" evidence="5">
    <location>
        <begin position="2"/>
        <end position="227"/>
    </location>
</feature>
<dbReference type="Gene3D" id="3.30.390.30">
    <property type="match status" value="1"/>
</dbReference>
<dbReference type="Pfam" id="PF07992">
    <property type="entry name" value="Pyr_redox_2"/>
    <property type="match status" value="1"/>
</dbReference>
<accession>H5TBZ7</accession>
<proteinExistence type="predicted"/>
<dbReference type="Proteomes" id="UP000053586">
    <property type="component" value="Unassembled WGS sequence"/>
</dbReference>
<sequence length="328" mass="35832">MLLGQSVENINKNDKSVTLSSEKVLSYSKLVLCIGSNPVYLNLPGETLKGIGYLRDFGDVDRLSKFVKKGKRAVLVGGGYIGLEAAAALRSFGMEVTILESMERILRRVTEPEISAFYTNAHTTRGVNIVTNAQVSAFSGEEQVQEVICNDGQRFPADLVIIGVGVRPNVMLAEKVGIEVDNGIVVNAQMLTSDPDIYAIGDCASFPSPFTEARIRLESVPNANEQAKCAAASLCGKLKTYDAVPWFWSDQFNMKLQIAGLSHGYDNIVLRGDTMSEKFSAWYFKEDILLAVDCINSPADFITAKNLLTARKNPDKHLIALSEKAIIV</sequence>
<dbReference type="InterPro" id="IPR023753">
    <property type="entry name" value="FAD/NAD-binding_dom"/>
</dbReference>
<reference evidence="7 8" key="1">
    <citation type="journal article" date="2012" name="J. Bacteriol.">
        <title>Genome sequence of proteorhodopsin-containing sea ice bacterium Glaciecola punicea ACAM 611T.</title>
        <authorList>
            <person name="Qin Q.-L."/>
            <person name="Xie B.-B."/>
            <person name="Shu Y.-L."/>
            <person name="Rong J.-C."/>
            <person name="Zhao D.-L."/>
            <person name="Zhang X.-Y."/>
            <person name="Chen X.-L."/>
            <person name="Zhou B.-C."/>
            <person name="Zhanga Y.-Z."/>
        </authorList>
    </citation>
    <scope>NUCLEOTIDE SEQUENCE [LARGE SCALE GENOMIC DNA]</scope>
    <source>
        <strain evidence="7 8">ACAM 611</strain>
    </source>
</reference>
<dbReference type="EMBL" id="BAET01000016">
    <property type="protein sequence ID" value="GAB55824.1"/>
    <property type="molecule type" value="Genomic_DNA"/>
</dbReference>
<comment type="caution">
    <text evidence="7">The sequence shown here is derived from an EMBL/GenBank/DDBJ whole genome shotgun (WGS) entry which is preliminary data.</text>
</comment>
<dbReference type="GO" id="GO:0016651">
    <property type="term" value="F:oxidoreductase activity, acting on NAD(P)H"/>
    <property type="evidence" value="ECO:0007669"/>
    <property type="project" value="TreeGrafter"/>
</dbReference>
<evidence type="ECO:0000313" key="8">
    <source>
        <dbReference type="Proteomes" id="UP000053586"/>
    </source>
</evidence>
<evidence type="ECO:0000256" key="3">
    <source>
        <dbReference type="ARBA" id="ARBA00022827"/>
    </source>
</evidence>
<dbReference type="eggNOG" id="COG0446">
    <property type="taxonomic scope" value="Bacteria"/>
</dbReference>
<evidence type="ECO:0000259" key="5">
    <source>
        <dbReference type="Pfam" id="PF07992"/>
    </source>
</evidence>
<evidence type="ECO:0000256" key="1">
    <source>
        <dbReference type="ARBA" id="ARBA00001974"/>
    </source>
</evidence>
<gene>
    <name evidence="7" type="primary">thcD</name>
    <name evidence="7" type="ORF">GPUN_1708</name>
</gene>
<dbReference type="PANTHER" id="PTHR43557">
    <property type="entry name" value="APOPTOSIS-INDUCING FACTOR 1"/>
    <property type="match status" value="1"/>
</dbReference>
<dbReference type="InterPro" id="IPR028202">
    <property type="entry name" value="Reductase_C"/>
</dbReference>
<dbReference type="InterPro" id="IPR050446">
    <property type="entry name" value="FAD-oxidoreductase/Apoptosis"/>
</dbReference>
<dbReference type="PRINTS" id="PR00368">
    <property type="entry name" value="FADPNR"/>
</dbReference>
<evidence type="ECO:0000256" key="4">
    <source>
        <dbReference type="ARBA" id="ARBA00023002"/>
    </source>
</evidence>
<organism evidence="7 8">
    <name type="scientific">Glaciecola punicea ACAM 611</name>
    <dbReference type="NCBI Taxonomy" id="1121923"/>
    <lineage>
        <taxon>Bacteria</taxon>
        <taxon>Pseudomonadati</taxon>
        <taxon>Pseudomonadota</taxon>
        <taxon>Gammaproteobacteria</taxon>
        <taxon>Alteromonadales</taxon>
        <taxon>Alteromonadaceae</taxon>
        <taxon>Glaciecola</taxon>
    </lineage>
</organism>
<dbReference type="AlphaFoldDB" id="H5TBZ7"/>
<keyword evidence="3" id="KW-0274">FAD</keyword>
<dbReference type="SUPFAM" id="SSF51905">
    <property type="entry name" value="FAD/NAD(P)-binding domain"/>
    <property type="match status" value="1"/>
</dbReference>
<dbReference type="Pfam" id="PF14759">
    <property type="entry name" value="Reductase_C"/>
    <property type="match status" value="1"/>
</dbReference>
<dbReference type="InterPro" id="IPR016156">
    <property type="entry name" value="FAD/NAD-linked_Rdtase_dimer_sf"/>
</dbReference>
<dbReference type="PRINTS" id="PR00411">
    <property type="entry name" value="PNDRDTASEI"/>
</dbReference>
<dbReference type="SUPFAM" id="SSF55424">
    <property type="entry name" value="FAD/NAD-linked reductases, dimerisation (C-terminal) domain"/>
    <property type="match status" value="1"/>
</dbReference>
<dbReference type="GO" id="GO:0005737">
    <property type="term" value="C:cytoplasm"/>
    <property type="evidence" value="ECO:0007669"/>
    <property type="project" value="TreeGrafter"/>
</dbReference>
<keyword evidence="2" id="KW-0285">Flavoprotein</keyword>
<evidence type="ECO:0000256" key="2">
    <source>
        <dbReference type="ARBA" id="ARBA00022630"/>
    </source>
</evidence>
<keyword evidence="8" id="KW-1185">Reference proteome</keyword>
<reference evidence="7 8" key="2">
    <citation type="journal article" date="2017" name="Antonie Van Leeuwenhoek">
        <title>Rhizobium rhizosphaerae sp. nov., a novel species isolated from rice rhizosphere.</title>
        <authorList>
            <person name="Zhao J.J."/>
            <person name="Zhang J."/>
            <person name="Zhang R.J."/>
            <person name="Zhang C.W."/>
            <person name="Yin H.Q."/>
            <person name="Zhang X.X."/>
        </authorList>
    </citation>
    <scope>NUCLEOTIDE SEQUENCE [LARGE SCALE GENOMIC DNA]</scope>
    <source>
        <strain evidence="7 8">ACAM 611</strain>
    </source>
</reference>
<dbReference type="PANTHER" id="PTHR43557:SF2">
    <property type="entry name" value="RIESKE DOMAIN-CONTAINING PROTEIN-RELATED"/>
    <property type="match status" value="1"/>
</dbReference>
<dbReference type="STRING" id="56804.BAE46_13630"/>
<dbReference type="InterPro" id="IPR036188">
    <property type="entry name" value="FAD/NAD-bd_sf"/>
</dbReference>
<keyword evidence="4" id="KW-0560">Oxidoreductase</keyword>
<name>H5TBZ7_9ALTE</name>
<feature type="domain" description="Reductase C-terminal" evidence="6">
    <location>
        <begin position="246"/>
        <end position="320"/>
    </location>
</feature>
<evidence type="ECO:0000259" key="6">
    <source>
        <dbReference type="Pfam" id="PF14759"/>
    </source>
</evidence>
<evidence type="ECO:0000313" key="7">
    <source>
        <dbReference type="EMBL" id="GAB55824.1"/>
    </source>
</evidence>
<dbReference type="Gene3D" id="3.50.50.60">
    <property type="entry name" value="FAD/NAD(P)-binding domain"/>
    <property type="match status" value="2"/>
</dbReference>